<dbReference type="SUPFAM" id="SSF88723">
    <property type="entry name" value="PIN domain-like"/>
    <property type="match status" value="1"/>
</dbReference>
<protein>
    <recommendedName>
        <fullName evidence="1">PIN domain-containing protein</fullName>
    </recommendedName>
</protein>
<accession>A9WGH7</accession>
<evidence type="ECO:0000313" key="3">
    <source>
        <dbReference type="Proteomes" id="UP000002008"/>
    </source>
</evidence>
<proteinExistence type="predicted"/>
<dbReference type="InParanoid" id="A9WGH7"/>
<dbReference type="STRING" id="324602.Caur_2300"/>
<gene>
    <name evidence="2" type="ordered locus">Caur_2300</name>
</gene>
<keyword evidence="3" id="KW-1185">Reference proteome</keyword>
<sequence>MRFIFDTSVLIDYLRDDRPGDQEVAADAFALASQQGHTFLTLVSLMELYSPILQETSTDGVEEEESLMTRTRGKEAIERDLSRVKKLLETYGIRLIHCSRRAQEVALDILRDHRSPLGKNALTDSLIIANGLVRRAYLVTRDRKWSQVARGLQQRKPCALRVVSPVDLIQGRL</sequence>
<evidence type="ECO:0000313" key="2">
    <source>
        <dbReference type="EMBL" id="ABY35509.1"/>
    </source>
</evidence>
<feature type="domain" description="PIN" evidence="1">
    <location>
        <begin position="4"/>
        <end position="150"/>
    </location>
</feature>
<dbReference type="HOGENOM" id="CLU_1544877_0_0_0"/>
<name>A9WGH7_CHLAA</name>
<organism evidence="2 3">
    <name type="scientific">Chloroflexus aurantiacus (strain ATCC 29366 / DSM 635 / J-10-fl)</name>
    <dbReference type="NCBI Taxonomy" id="324602"/>
    <lineage>
        <taxon>Bacteria</taxon>
        <taxon>Bacillati</taxon>
        <taxon>Chloroflexota</taxon>
        <taxon>Chloroflexia</taxon>
        <taxon>Chloroflexales</taxon>
        <taxon>Chloroflexineae</taxon>
        <taxon>Chloroflexaceae</taxon>
        <taxon>Chloroflexus</taxon>
    </lineage>
</organism>
<dbReference type="Gene3D" id="3.40.50.1010">
    <property type="entry name" value="5'-nuclease"/>
    <property type="match status" value="1"/>
</dbReference>
<evidence type="ECO:0000259" key="1">
    <source>
        <dbReference type="Pfam" id="PF01850"/>
    </source>
</evidence>
<dbReference type="InterPro" id="IPR002716">
    <property type="entry name" value="PIN_dom"/>
</dbReference>
<dbReference type="Pfam" id="PF01850">
    <property type="entry name" value="PIN"/>
    <property type="match status" value="1"/>
</dbReference>
<dbReference type="RefSeq" id="WP_012258163.1">
    <property type="nucleotide sequence ID" value="NC_010175.1"/>
</dbReference>
<dbReference type="Proteomes" id="UP000002008">
    <property type="component" value="Chromosome"/>
</dbReference>
<dbReference type="EMBL" id="CP000909">
    <property type="protein sequence ID" value="ABY35509.1"/>
    <property type="molecule type" value="Genomic_DNA"/>
</dbReference>
<dbReference type="AlphaFoldDB" id="A9WGH7"/>
<dbReference type="KEGG" id="cau:Caur_2300"/>
<dbReference type="EnsemblBacteria" id="ABY35509">
    <property type="protein sequence ID" value="ABY35509"/>
    <property type="gene ID" value="Caur_2300"/>
</dbReference>
<reference evidence="3" key="1">
    <citation type="journal article" date="2011" name="BMC Genomics">
        <title>Complete genome sequence of the filamentous anoxygenic phototrophic bacterium Chloroflexus aurantiacus.</title>
        <authorList>
            <person name="Tang K.H."/>
            <person name="Barry K."/>
            <person name="Chertkov O."/>
            <person name="Dalin E."/>
            <person name="Han C.S."/>
            <person name="Hauser L.J."/>
            <person name="Honchak B.M."/>
            <person name="Karbach L.E."/>
            <person name="Land M.L."/>
            <person name="Lapidus A."/>
            <person name="Larimer F.W."/>
            <person name="Mikhailova N."/>
            <person name="Pitluck S."/>
            <person name="Pierson B.K."/>
            <person name="Blankenship R.E."/>
        </authorList>
    </citation>
    <scope>NUCLEOTIDE SEQUENCE [LARGE SCALE GENOMIC DNA]</scope>
    <source>
        <strain evidence="3">ATCC 29366 / DSM 635 / J-10-fl</strain>
    </source>
</reference>
<dbReference type="InterPro" id="IPR029060">
    <property type="entry name" value="PIN-like_dom_sf"/>
</dbReference>